<dbReference type="Proteomes" id="UP000541109">
    <property type="component" value="Unassembled WGS sequence"/>
</dbReference>
<accession>A0A839AK77</accession>
<evidence type="ECO:0000313" key="1">
    <source>
        <dbReference type="EMBL" id="MBA5779545.1"/>
    </source>
</evidence>
<protein>
    <recommendedName>
        <fullName evidence="3">Type II toxin-antitoxin system HicB family antitoxin</fullName>
    </recommendedName>
</protein>
<comment type="caution">
    <text evidence="1">The sequence shown here is derived from an EMBL/GenBank/DDBJ whole genome shotgun (WGS) entry which is preliminary data.</text>
</comment>
<evidence type="ECO:0000313" key="2">
    <source>
        <dbReference type="Proteomes" id="UP000541109"/>
    </source>
</evidence>
<proteinExistence type="predicted"/>
<organism evidence="1 2">
    <name type="scientific">Stappia albiluteola</name>
    <dbReference type="NCBI Taxonomy" id="2758565"/>
    <lineage>
        <taxon>Bacteria</taxon>
        <taxon>Pseudomonadati</taxon>
        <taxon>Pseudomonadota</taxon>
        <taxon>Alphaproteobacteria</taxon>
        <taxon>Hyphomicrobiales</taxon>
        <taxon>Stappiaceae</taxon>
        <taxon>Stappia</taxon>
    </lineage>
</organism>
<sequence length="87" mass="9589">MKATDTVIRVVIFREGDHYIAQGLEVDLCAQGRDLEEAEKRFGVVLRAELREAKQRGASIFDIGPAPAVFHALYDNSSISRSEALVA</sequence>
<gene>
    <name evidence="1" type="ORF">H2509_20635</name>
</gene>
<name>A0A839AK77_9HYPH</name>
<keyword evidence="2" id="KW-1185">Reference proteome</keyword>
<dbReference type="EMBL" id="JACFXV010000070">
    <property type="protein sequence ID" value="MBA5779545.1"/>
    <property type="molecule type" value="Genomic_DNA"/>
</dbReference>
<reference evidence="1 2" key="1">
    <citation type="submission" date="2020-07" db="EMBL/GenBank/DDBJ databases">
        <title>Stappia sp., F7233, whole genome shotgun sequencing project.</title>
        <authorList>
            <person name="Jiang S."/>
            <person name="Liu Z.W."/>
            <person name="Du Z.J."/>
        </authorList>
    </citation>
    <scope>NUCLEOTIDE SEQUENCE [LARGE SCALE GENOMIC DNA]</scope>
    <source>
        <strain evidence="1 2">F7233</strain>
    </source>
</reference>
<dbReference type="AlphaFoldDB" id="A0A839AK77"/>
<evidence type="ECO:0008006" key="3">
    <source>
        <dbReference type="Google" id="ProtNLM"/>
    </source>
</evidence>
<dbReference type="RefSeq" id="WP_182168365.1">
    <property type="nucleotide sequence ID" value="NZ_JACFXV010000070.1"/>
</dbReference>